<dbReference type="Proteomes" id="UP000503349">
    <property type="component" value="Chromosome 13"/>
</dbReference>
<dbReference type="Pfam" id="PF00059">
    <property type="entry name" value="Lectin_C"/>
    <property type="match status" value="1"/>
</dbReference>
<evidence type="ECO:0000313" key="4">
    <source>
        <dbReference type="EMBL" id="KAF3698120.1"/>
    </source>
</evidence>
<accession>A0A6G1Q659</accession>
<organism evidence="4 5">
    <name type="scientific">Channa argus</name>
    <name type="common">Northern snakehead</name>
    <name type="synonym">Ophicephalus argus</name>
    <dbReference type="NCBI Taxonomy" id="215402"/>
    <lineage>
        <taxon>Eukaryota</taxon>
        <taxon>Metazoa</taxon>
        <taxon>Chordata</taxon>
        <taxon>Craniata</taxon>
        <taxon>Vertebrata</taxon>
        <taxon>Euteleostomi</taxon>
        <taxon>Actinopterygii</taxon>
        <taxon>Neopterygii</taxon>
        <taxon>Teleostei</taxon>
        <taxon>Neoteleostei</taxon>
        <taxon>Acanthomorphata</taxon>
        <taxon>Anabantaria</taxon>
        <taxon>Anabantiformes</taxon>
        <taxon>Channoidei</taxon>
        <taxon>Channidae</taxon>
        <taxon>Channa</taxon>
    </lineage>
</organism>
<dbReference type="InterPro" id="IPR001304">
    <property type="entry name" value="C-type_lectin-like"/>
</dbReference>
<dbReference type="InterPro" id="IPR050111">
    <property type="entry name" value="C-type_lectin/snaclec_domain"/>
</dbReference>
<dbReference type="InterPro" id="IPR002353">
    <property type="entry name" value="AntifreezeII"/>
</dbReference>
<proteinExistence type="predicted"/>
<feature type="chain" id="PRO_5026001324" evidence="2">
    <location>
        <begin position="20"/>
        <end position="175"/>
    </location>
</feature>
<protein>
    <submittedName>
        <fullName evidence="4">Type-2 ice-structuring protein Type II antifreeze protein</fullName>
    </submittedName>
</protein>
<keyword evidence="1" id="KW-1015">Disulfide bond</keyword>
<dbReference type="InterPro" id="IPR016186">
    <property type="entry name" value="C-type_lectin-like/link_sf"/>
</dbReference>
<sequence>MKILTVCVLSWAMMAQTRTAAPPAEKAKHDQTENSDLVKRYLFCSSGWTKISGACFYYVNRPVTWAKAEMICQSLSAHLASVHSIHEYHEIQKLTSPYGNKETWIGGSDAQQENVWFWIDGEKFLYTNWCKGEPTKGLQHCLQINHTAKKCWDNLECQAQRPFVCVKRGWGVVGG</sequence>
<evidence type="ECO:0000313" key="5">
    <source>
        <dbReference type="Proteomes" id="UP000503349"/>
    </source>
</evidence>
<dbReference type="SMART" id="SM00034">
    <property type="entry name" value="CLECT"/>
    <property type="match status" value="1"/>
</dbReference>
<dbReference type="PROSITE" id="PS00615">
    <property type="entry name" value="C_TYPE_LECTIN_1"/>
    <property type="match status" value="1"/>
</dbReference>
<keyword evidence="5" id="KW-1185">Reference proteome</keyword>
<evidence type="ECO:0000256" key="2">
    <source>
        <dbReference type="SAM" id="SignalP"/>
    </source>
</evidence>
<feature type="signal peptide" evidence="2">
    <location>
        <begin position="1"/>
        <end position="19"/>
    </location>
</feature>
<gene>
    <name evidence="4" type="ORF">EXN66_Car013801</name>
</gene>
<evidence type="ECO:0000259" key="3">
    <source>
        <dbReference type="PROSITE" id="PS50041"/>
    </source>
</evidence>
<keyword evidence="2" id="KW-0732">Signal</keyword>
<reference evidence="4 5" key="1">
    <citation type="submission" date="2019-02" db="EMBL/GenBank/DDBJ databases">
        <title>Opniocepnalus argus genome.</title>
        <authorList>
            <person name="Zhou C."/>
            <person name="Xiao S."/>
        </authorList>
    </citation>
    <scope>NUCLEOTIDE SEQUENCE [LARGE SCALE GENOMIC DNA]</scope>
    <source>
        <strain evidence="4">OARG1902GOOAL</strain>
        <tissue evidence="4">Muscle</tissue>
    </source>
</reference>
<dbReference type="CDD" id="cd00037">
    <property type="entry name" value="CLECT"/>
    <property type="match status" value="1"/>
</dbReference>
<evidence type="ECO:0000256" key="1">
    <source>
        <dbReference type="ARBA" id="ARBA00023157"/>
    </source>
</evidence>
<dbReference type="EMBL" id="CM015724">
    <property type="protein sequence ID" value="KAF3698120.1"/>
    <property type="molecule type" value="Genomic_DNA"/>
</dbReference>
<dbReference type="PANTHER" id="PTHR22803">
    <property type="entry name" value="MANNOSE, PHOSPHOLIPASE, LECTIN RECEPTOR RELATED"/>
    <property type="match status" value="1"/>
</dbReference>
<dbReference type="PROSITE" id="PS50041">
    <property type="entry name" value="C_TYPE_LECTIN_2"/>
    <property type="match status" value="1"/>
</dbReference>
<dbReference type="SUPFAM" id="SSF56436">
    <property type="entry name" value="C-type lectin-like"/>
    <property type="match status" value="1"/>
</dbReference>
<dbReference type="PRINTS" id="PR00356">
    <property type="entry name" value="ANTIFREEZEII"/>
</dbReference>
<dbReference type="AlphaFoldDB" id="A0A6G1Q659"/>
<feature type="domain" description="C-type lectin" evidence="3">
    <location>
        <begin position="51"/>
        <end position="166"/>
    </location>
</feature>
<dbReference type="Gene3D" id="3.10.100.10">
    <property type="entry name" value="Mannose-Binding Protein A, subunit A"/>
    <property type="match status" value="1"/>
</dbReference>
<dbReference type="InterPro" id="IPR016187">
    <property type="entry name" value="CTDL_fold"/>
</dbReference>
<reference evidence="5" key="2">
    <citation type="submission" date="2019-02" db="EMBL/GenBank/DDBJ databases">
        <title>Opniocepnalus argus Var Kimnra genome.</title>
        <authorList>
            <person name="Zhou C."/>
            <person name="Xiao S."/>
        </authorList>
    </citation>
    <scope>NUCLEOTIDE SEQUENCE [LARGE SCALE GENOMIC DNA]</scope>
</reference>
<dbReference type="OrthoDB" id="441660at2759"/>
<dbReference type="InterPro" id="IPR018378">
    <property type="entry name" value="C-type_lectin_CS"/>
</dbReference>
<name>A0A6G1Q659_CHAAH</name>